<reference evidence="1 2" key="1">
    <citation type="submission" date="2020-04" db="EMBL/GenBank/DDBJ databases">
        <title>Perkinsus chesapeaki whole genome sequence.</title>
        <authorList>
            <person name="Bogema D.R."/>
        </authorList>
    </citation>
    <scope>NUCLEOTIDE SEQUENCE [LARGE SCALE GENOMIC DNA]</scope>
    <source>
        <strain evidence="1">ATCC PRA-425</strain>
    </source>
</reference>
<evidence type="ECO:0000313" key="1">
    <source>
        <dbReference type="EMBL" id="KAF4652375.1"/>
    </source>
</evidence>
<accession>A0A7J6KYE9</accession>
<feature type="non-terminal residue" evidence="1">
    <location>
        <position position="1"/>
    </location>
</feature>
<protein>
    <submittedName>
        <fullName evidence="1">Uncharacterized protein</fullName>
    </submittedName>
</protein>
<organism evidence="1 2">
    <name type="scientific">Perkinsus chesapeaki</name>
    <name type="common">Clam parasite</name>
    <name type="synonym">Perkinsus andrewsi</name>
    <dbReference type="NCBI Taxonomy" id="330153"/>
    <lineage>
        <taxon>Eukaryota</taxon>
        <taxon>Sar</taxon>
        <taxon>Alveolata</taxon>
        <taxon>Perkinsozoa</taxon>
        <taxon>Perkinsea</taxon>
        <taxon>Perkinsida</taxon>
        <taxon>Perkinsidae</taxon>
        <taxon>Perkinsus</taxon>
    </lineage>
</organism>
<dbReference type="Proteomes" id="UP000591131">
    <property type="component" value="Unassembled WGS sequence"/>
</dbReference>
<proteinExistence type="predicted"/>
<comment type="caution">
    <text evidence="1">The sequence shown here is derived from an EMBL/GenBank/DDBJ whole genome shotgun (WGS) entry which is preliminary data.</text>
</comment>
<evidence type="ECO:0000313" key="2">
    <source>
        <dbReference type="Proteomes" id="UP000591131"/>
    </source>
</evidence>
<gene>
    <name evidence="1" type="ORF">FOL47_011130</name>
</gene>
<sequence>MSQFPLAIPPEVSAACDAHHVAKLYCVCRFCYGRIPPTAGKARTSPPGKTTCERAVEFYDIDFISELANLRVPKVLCPSCQVRLSGLALGKLDVNEWREQKRFFVQAPVNTSDPLRTRSKDICSADDRCRVCTIACSRKSIAVERSKSFKPSVGRPLEQSPQKDICNNQESARDLLRLGHLGLGRVAASELCQILRREGISFPDGGLRQAVDEKWDVFGPLFACETLDLQEAAQ</sequence>
<dbReference type="OrthoDB" id="447170at2759"/>
<keyword evidence="2" id="KW-1185">Reference proteome</keyword>
<name>A0A7J6KYE9_PERCH</name>
<dbReference type="AlphaFoldDB" id="A0A7J6KYE9"/>
<dbReference type="EMBL" id="JAAPAO010000932">
    <property type="protein sequence ID" value="KAF4652375.1"/>
    <property type="molecule type" value="Genomic_DNA"/>
</dbReference>